<dbReference type="InParanoid" id="A0A1Y2BK83"/>
<dbReference type="AlphaFoldDB" id="A0A1Y2BK83"/>
<gene>
    <name evidence="2" type="ORF">BCR39DRAFT_516251</name>
</gene>
<feature type="compositionally biased region" description="Basic and acidic residues" evidence="1">
    <location>
        <begin position="33"/>
        <end position="43"/>
    </location>
</feature>
<feature type="compositionally biased region" description="Polar residues" evidence="1">
    <location>
        <begin position="1"/>
        <end position="10"/>
    </location>
</feature>
<feature type="region of interest" description="Disordered" evidence="1">
    <location>
        <begin position="1"/>
        <end position="43"/>
    </location>
</feature>
<comment type="caution">
    <text evidence="2">The sequence shown here is derived from an EMBL/GenBank/DDBJ whole genome shotgun (WGS) entry which is preliminary data.</text>
</comment>
<organism evidence="2 3">
    <name type="scientific">Naematelia encephala</name>
    <dbReference type="NCBI Taxonomy" id="71784"/>
    <lineage>
        <taxon>Eukaryota</taxon>
        <taxon>Fungi</taxon>
        <taxon>Dikarya</taxon>
        <taxon>Basidiomycota</taxon>
        <taxon>Agaricomycotina</taxon>
        <taxon>Tremellomycetes</taxon>
        <taxon>Tremellales</taxon>
        <taxon>Naemateliaceae</taxon>
        <taxon>Naematelia</taxon>
    </lineage>
</organism>
<dbReference type="EMBL" id="MCFC01000002">
    <property type="protein sequence ID" value="ORY35030.1"/>
    <property type="molecule type" value="Genomic_DNA"/>
</dbReference>
<dbReference type="Proteomes" id="UP000193986">
    <property type="component" value="Unassembled WGS sequence"/>
</dbReference>
<sequence length="225" mass="24117">MSNVNMNVPESSVSAASDSSMEPTTPIPCTPEESLRPIKPHTTDSDIVSHFALPPLHAKSPSQPISISKPTTVPLPLALSSSSAANSPASFLLAPPHNLAPNSISSFGTSTVRPDPLRGLRAASCQNTLQAKTVMRLRELVNSVGSARTIIPRRVELNNEDEDDDRDQGQGQGQGIDGGIGMGLSRVDEMEVERCVFCGEEKPREQVELKDCGLDGWQWTCKGEC</sequence>
<proteinExistence type="predicted"/>
<feature type="compositionally biased region" description="Low complexity" evidence="1">
    <location>
        <begin position="11"/>
        <end position="24"/>
    </location>
</feature>
<reference evidence="2 3" key="1">
    <citation type="submission" date="2016-07" db="EMBL/GenBank/DDBJ databases">
        <title>Pervasive Adenine N6-methylation of Active Genes in Fungi.</title>
        <authorList>
            <consortium name="DOE Joint Genome Institute"/>
            <person name="Mondo S.J."/>
            <person name="Dannebaum R.O."/>
            <person name="Kuo R.C."/>
            <person name="Labutti K."/>
            <person name="Haridas S."/>
            <person name="Kuo A."/>
            <person name="Salamov A."/>
            <person name="Ahrendt S.R."/>
            <person name="Lipzen A."/>
            <person name="Sullivan W."/>
            <person name="Andreopoulos W.B."/>
            <person name="Clum A."/>
            <person name="Lindquist E."/>
            <person name="Daum C."/>
            <person name="Ramamoorthy G.K."/>
            <person name="Gryganskyi A."/>
            <person name="Culley D."/>
            <person name="Magnuson J.K."/>
            <person name="James T.Y."/>
            <person name="O'Malley M.A."/>
            <person name="Stajich J.E."/>
            <person name="Spatafora J.W."/>
            <person name="Visel A."/>
            <person name="Grigoriev I.V."/>
        </authorList>
    </citation>
    <scope>NUCLEOTIDE SEQUENCE [LARGE SCALE GENOMIC DNA]</scope>
    <source>
        <strain evidence="2 3">68-887.2</strain>
    </source>
</reference>
<protein>
    <submittedName>
        <fullName evidence="2">Uncharacterized protein</fullName>
    </submittedName>
</protein>
<evidence type="ECO:0000313" key="3">
    <source>
        <dbReference type="Proteomes" id="UP000193986"/>
    </source>
</evidence>
<name>A0A1Y2BK83_9TREE</name>
<evidence type="ECO:0000313" key="2">
    <source>
        <dbReference type="EMBL" id="ORY35030.1"/>
    </source>
</evidence>
<keyword evidence="3" id="KW-1185">Reference proteome</keyword>
<feature type="compositionally biased region" description="Gly residues" evidence="1">
    <location>
        <begin position="170"/>
        <end position="182"/>
    </location>
</feature>
<feature type="region of interest" description="Disordered" evidence="1">
    <location>
        <begin position="155"/>
        <end position="182"/>
    </location>
</feature>
<evidence type="ECO:0000256" key="1">
    <source>
        <dbReference type="SAM" id="MobiDB-lite"/>
    </source>
</evidence>
<accession>A0A1Y2BK83</accession>